<dbReference type="InterPro" id="IPR011990">
    <property type="entry name" value="TPR-like_helical_dom_sf"/>
</dbReference>
<proteinExistence type="predicted"/>
<evidence type="ECO:0000256" key="2">
    <source>
        <dbReference type="SAM" id="Coils"/>
    </source>
</evidence>
<feature type="repeat" description="TPR" evidence="1">
    <location>
        <begin position="93"/>
        <end position="126"/>
    </location>
</feature>
<evidence type="ECO:0000313" key="3">
    <source>
        <dbReference type="EMBL" id="QTA77935.1"/>
    </source>
</evidence>
<dbReference type="SMART" id="SM00028">
    <property type="entry name" value="TPR"/>
    <property type="match status" value="2"/>
</dbReference>
<dbReference type="KEGG" id="dli:dnl_01380"/>
<dbReference type="AlphaFoldDB" id="A0A975B361"/>
<feature type="coiled-coil region" evidence="2">
    <location>
        <begin position="28"/>
        <end position="55"/>
    </location>
</feature>
<organism evidence="3 4">
    <name type="scientific">Desulfonema limicola</name>
    <dbReference type="NCBI Taxonomy" id="45656"/>
    <lineage>
        <taxon>Bacteria</taxon>
        <taxon>Pseudomonadati</taxon>
        <taxon>Thermodesulfobacteriota</taxon>
        <taxon>Desulfobacteria</taxon>
        <taxon>Desulfobacterales</taxon>
        <taxon>Desulfococcaceae</taxon>
        <taxon>Desulfonema</taxon>
    </lineage>
</organism>
<keyword evidence="2" id="KW-0175">Coiled coil</keyword>
<dbReference type="EMBL" id="CP061799">
    <property type="protein sequence ID" value="QTA77935.1"/>
    <property type="molecule type" value="Genomic_DNA"/>
</dbReference>
<dbReference type="Gene3D" id="1.25.40.10">
    <property type="entry name" value="Tetratricopeptide repeat domain"/>
    <property type="match status" value="1"/>
</dbReference>
<dbReference type="PROSITE" id="PS50005">
    <property type="entry name" value="TPR"/>
    <property type="match status" value="1"/>
</dbReference>
<sequence>MEDLKEENKGTGLTLKDLLLQKGVKPDLEVLQKRIEELEKEIEILKSKNKDNQETSLLIDKLFNKAVKALKQENPVDAMGFLQAVLVFEPENIKAMNNLAVVYFELGHEKRAVATLNKILEKEPGNKTALKNMAVVLDK</sequence>
<evidence type="ECO:0000313" key="4">
    <source>
        <dbReference type="Proteomes" id="UP000663720"/>
    </source>
</evidence>
<dbReference type="Proteomes" id="UP000663720">
    <property type="component" value="Chromosome"/>
</dbReference>
<protein>
    <submittedName>
        <fullName evidence="3">Tetratricopeptide repeat-containing</fullName>
    </submittedName>
</protein>
<keyword evidence="1" id="KW-0802">TPR repeat</keyword>
<keyword evidence="4" id="KW-1185">Reference proteome</keyword>
<reference evidence="3" key="1">
    <citation type="journal article" date="2021" name="Microb. Physiol.">
        <title>Proteogenomic Insights into the Physiology of Marine, Sulfate-Reducing, Filamentous Desulfonema limicola and Desulfonema magnum.</title>
        <authorList>
            <person name="Schnaars V."/>
            <person name="Wohlbrand L."/>
            <person name="Scheve S."/>
            <person name="Hinrichs C."/>
            <person name="Reinhardt R."/>
            <person name="Rabus R."/>
        </authorList>
    </citation>
    <scope>NUCLEOTIDE SEQUENCE</scope>
    <source>
        <strain evidence="3">5ac10</strain>
    </source>
</reference>
<accession>A0A975B361</accession>
<dbReference type="SUPFAM" id="SSF48452">
    <property type="entry name" value="TPR-like"/>
    <property type="match status" value="1"/>
</dbReference>
<name>A0A975B361_9BACT</name>
<evidence type="ECO:0000256" key="1">
    <source>
        <dbReference type="PROSITE-ProRule" id="PRU00339"/>
    </source>
</evidence>
<dbReference type="InterPro" id="IPR019734">
    <property type="entry name" value="TPR_rpt"/>
</dbReference>
<dbReference type="Pfam" id="PF14559">
    <property type="entry name" value="TPR_19"/>
    <property type="match status" value="1"/>
</dbReference>
<gene>
    <name evidence="3" type="ORF">dnl_01380</name>
</gene>
<dbReference type="RefSeq" id="WP_207689853.1">
    <property type="nucleotide sequence ID" value="NZ_CP061799.1"/>
</dbReference>